<organism evidence="1 2">
    <name type="scientific">Ficus carica</name>
    <name type="common">Common fig</name>
    <dbReference type="NCBI Taxonomy" id="3494"/>
    <lineage>
        <taxon>Eukaryota</taxon>
        <taxon>Viridiplantae</taxon>
        <taxon>Streptophyta</taxon>
        <taxon>Embryophyta</taxon>
        <taxon>Tracheophyta</taxon>
        <taxon>Spermatophyta</taxon>
        <taxon>Magnoliopsida</taxon>
        <taxon>eudicotyledons</taxon>
        <taxon>Gunneridae</taxon>
        <taxon>Pentapetalae</taxon>
        <taxon>rosids</taxon>
        <taxon>fabids</taxon>
        <taxon>Rosales</taxon>
        <taxon>Moraceae</taxon>
        <taxon>Ficeae</taxon>
        <taxon>Ficus</taxon>
    </lineage>
</organism>
<sequence length="47" mass="5237">MFAADYKKAVPNAKLKMPSVAIADLATKEMQHVAQRKWCGLAATREF</sequence>
<gene>
    <name evidence="1" type="ORF">TIFTF001_030756</name>
</gene>
<dbReference type="EMBL" id="BTGU01000115">
    <property type="protein sequence ID" value="GMN61676.1"/>
    <property type="molecule type" value="Genomic_DNA"/>
</dbReference>
<evidence type="ECO:0000313" key="2">
    <source>
        <dbReference type="Proteomes" id="UP001187192"/>
    </source>
</evidence>
<reference evidence="1" key="1">
    <citation type="submission" date="2023-07" db="EMBL/GenBank/DDBJ databases">
        <title>draft genome sequence of fig (Ficus carica).</title>
        <authorList>
            <person name="Takahashi T."/>
            <person name="Nishimura K."/>
        </authorList>
    </citation>
    <scope>NUCLEOTIDE SEQUENCE</scope>
</reference>
<keyword evidence="2" id="KW-1185">Reference proteome</keyword>
<evidence type="ECO:0000313" key="1">
    <source>
        <dbReference type="EMBL" id="GMN61676.1"/>
    </source>
</evidence>
<name>A0AA88DU19_FICCA</name>
<proteinExistence type="predicted"/>
<accession>A0AA88DU19</accession>
<dbReference type="Proteomes" id="UP001187192">
    <property type="component" value="Unassembled WGS sequence"/>
</dbReference>
<dbReference type="AlphaFoldDB" id="A0AA88DU19"/>
<protein>
    <submittedName>
        <fullName evidence="1">Uncharacterized protein</fullName>
    </submittedName>
</protein>
<comment type="caution">
    <text evidence="1">The sequence shown here is derived from an EMBL/GenBank/DDBJ whole genome shotgun (WGS) entry which is preliminary data.</text>
</comment>